<protein>
    <submittedName>
        <fullName evidence="1">Uncharacterized protein</fullName>
    </submittedName>
</protein>
<sequence>SMEVACILQMTRTQPYFQILPEIYPPLVSNIGVIMRFMEIQNKFRALPSAVPFAFMCRASTTSAPPGTHASATPRASFPARQFQRSVHIAEIVIRFMESDATVERMTAKVKEALDCVEEITLTDSQGNEIVDSEGTR</sequence>
<reference evidence="1" key="1">
    <citation type="submission" date="2016-05" db="EMBL/GenBank/DDBJ databases">
        <authorList>
            <person name="Lavstsen T."/>
            <person name="Jespersen J.S."/>
        </authorList>
    </citation>
    <scope>NUCLEOTIDE SEQUENCE</scope>
    <source>
        <tissue evidence="1">Brain</tissue>
    </source>
</reference>
<proteinExistence type="predicted"/>
<evidence type="ECO:0000313" key="1">
    <source>
        <dbReference type="EMBL" id="SBP21100.1"/>
    </source>
</evidence>
<dbReference type="AlphaFoldDB" id="A0A1A7XTJ7"/>
<name>A0A1A7XTJ7_9TELE</name>
<accession>A0A1A7XTJ7</accession>
<feature type="non-terminal residue" evidence="1">
    <location>
        <position position="1"/>
    </location>
</feature>
<reference evidence="1" key="2">
    <citation type="submission" date="2016-06" db="EMBL/GenBank/DDBJ databases">
        <title>The genome of a short-lived fish provides insights into sex chromosome evolution and the genetic control of aging.</title>
        <authorList>
            <person name="Reichwald K."/>
            <person name="Felder M."/>
            <person name="Petzold A."/>
            <person name="Koch P."/>
            <person name="Groth M."/>
            <person name="Platzer M."/>
        </authorList>
    </citation>
    <scope>NUCLEOTIDE SEQUENCE</scope>
    <source>
        <tissue evidence="1">Brain</tissue>
    </source>
</reference>
<gene>
    <name evidence="1" type="primary">Nfu_g_1_015445</name>
</gene>
<organism evidence="1">
    <name type="scientific">Iconisemion striatum</name>
    <dbReference type="NCBI Taxonomy" id="60296"/>
    <lineage>
        <taxon>Eukaryota</taxon>
        <taxon>Metazoa</taxon>
        <taxon>Chordata</taxon>
        <taxon>Craniata</taxon>
        <taxon>Vertebrata</taxon>
        <taxon>Euteleostomi</taxon>
        <taxon>Actinopterygii</taxon>
        <taxon>Neopterygii</taxon>
        <taxon>Teleostei</taxon>
        <taxon>Neoteleostei</taxon>
        <taxon>Acanthomorphata</taxon>
        <taxon>Ovalentaria</taxon>
        <taxon>Atherinomorphae</taxon>
        <taxon>Cyprinodontiformes</taxon>
        <taxon>Nothobranchiidae</taxon>
        <taxon>Iconisemion</taxon>
    </lineage>
</organism>
<dbReference type="EMBL" id="HADW01019700">
    <property type="protein sequence ID" value="SBP21100.1"/>
    <property type="molecule type" value="Transcribed_RNA"/>
</dbReference>
<feature type="non-terminal residue" evidence="1">
    <location>
        <position position="137"/>
    </location>
</feature>